<proteinExistence type="predicted"/>
<name>A0A1J5PC09_9ZZZZ</name>
<protein>
    <submittedName>
        <fullName evidence="1">Uncharacterized protein</fullName>
    </submittedName>
</protein>
<dbReference type="AlphaFoldDB" id="A0A1J5PC09"/>
<evidence type="ECO:0000313" key="1">
    <source>
        <dbReference type="EMBL" id="OIQ65343.1"/>
    </source>
</evidence>
<dbReference type="EMBL" id="MLJW01007408">
    <property type="protein sequence ID" value="OIQ65343.1"/>
    <property type="molecule type" value="Genomic_DNA"/>
</dbReference>
<sequence length="294" mass="30467">MAQHHDPRILAGALGQIAGNVLANAAQTFGMAGFGRGQQLAPTIGGLCAFGHQHNRIQPSFGIAVANLLGHLVQTEGNFGHQDGVRIAGNAGMQGNPASVAAHHLNHHHALMTLGRAVQAVQALGGETNCRVKAEGGERFVQVVVNGFGHTHHTQAFLMQGVGNGQRAVAANGHQCVNLVRGKVSQDFVRAVDFAHAAVGHFDREVQRIALVGGAQHGAAQVTDAAHLVARQTQHPAVSIALGKQDAVETVADAIAFPAPVGGRNHHRLDHRVESGCVTPAGIDGNAFNGFGHG</sequence>
<accession>A0A1J5PC09</accession>
<comment type="caution">
    <text evidence="1">The sequence shown here is derived from an EMBL/GenBank/DDBJ whole genome shotgun (WGS) entry which is preliminary data.</text>
</comment>
<reference evidence="1" key="1">
    <citation type="submission" date="2016-10" db="EMBL/GenBank/DDBJ databases">
        <title>Sequence of Gallionella enrichment culture.</title>
        <authorList>
            <person name="Poehlein A."/>
            <person name="Muehling M."/>
            <person name="Daniel R."/>
        </authorList>
    </citation>
    <scope>NUCLEOTIDE SEQUENCE</scope>
</reference>
<gene>
    <name evidence="1" type="ORF">GALL_531000</name>
</gene>
<organism evidence="1">
    <name type="scientific">mine drainage metagenome</name>
    <dbReference type="NCBI Taxonomy" id="410659"/>
    <lineage>
        <taxon>unclassified sequences</taxon>
        <taxon>metagenomes</taxon>
        <taxon>ecological metagenomes</taxon>
    </lineage>
</organism>